<evidence type="ECO:0000256" key="12">
    <source>
        <dbReference type="ARBA" id="ARBA00023136"/>
    </source>
</evidence>
<feature type="compositionally biased region" description="Polar residues" evidence="14">
    <location>
        <begin position="222"/>
        <end position="232"/>
    </location>
</feature>
<comment type="subcellular location">
    <subcellularLocation>
        <location evidence="1">Endoplasmic reticulum membrane</location>
        <topology evidence="1">Single-pass type I membrane protein</topology>
    </subcellularLocation>
</comment>
<dbReference type="RefSeq" id="XP_069198862.1">
    <property type="nucleotide sequence ID" value="XM_069342358.1"/>
</dbReference>
<keyword evidence="12 15" id="KW-0472">Membrane</keyword>
<comment type="similarity">
    <text evidence="2">Belongs to the SARAF family.</text>
</comment>
<dbReference type="Proteomes" id="UP001562354">
    <property type="component" value="Unassembled WGS sequence"/>
</dbReference>
<keyword evidence="8" id="KW-0256">Endoplasmic reticulum</keyword>
<evidence type="ECO:0000256" key="1">
    <source>
        <dbReference type="ARBA" id="ARBA00004115"/>
    </source>
</evidence>
<evidence type="ECO:0000256" key="16">
    <source>
        <dbReference type="SAM" id="SignalP"/>
    </source>
</evidence>
<evidence type="ECO:0000256" key="3">
    <source>
        <dbReference type="ARBA" id="ARBA00016584"/>
    </source>
</evidence>
<gene>
    <name evidence="17" type="ORF">AAFC00_002964</name>
</gene>
<dbReference type="GeneID" id="95976666"/>
<evidence type="ECO:0000313" key="18">
    <source>
        <dbReference type="Proteomes" id="UP001562354"/>
    </source>
</evidence>
<organism evidence="17 18">
    <name type="scientific">Neodothiora populina</name>
    <dbReference type="NCBI Taxonomy" id="2781224"/>
    <lineage>
        <taxon>Eukaryota</taxon>
        <taxon>Fungi</taxon>
        <taxon>Dikarya</taxon>
        <taxon>Ascomycota</taxon>
        <taxon>Pezizomycotina</taxon>
        <taxon>Dothideomycetes</taxon>
        <taxon>Dothideomycetidae</taxon>
        <taxon>Dothideales</taxon>
        <taxon>Dothioraceae</taxon>
        <taxon>Neodothiora</taxon>
    </lineage>
</organism>
<accession>A0ABR3PA53</accession>
<evidence type="ECO:0000256" key="4">
    <source>
        <dbReference type="ARBA" id="ARBA00022448"/>
    </source>
</evidence>
<evidence type="ECO:0000256" key="15">
    <source>
        <dbReference type="SAM" id="Phobius"/>
    </source>
</evidence>
<feature type="transmembrane region" description="Helical" evidence="15">
    <location>
        <begin position="159"/>
        <end position="177"/>
    </location>
</feature>
<keyword evidence="6 15" id="KW-0812">Transmembrane</keyword>
<keyword evidence="10 15" id="KW-1133">Transmembrane helix</keyword>
<keyword evidence="18" id="KW-1185">Reference proteome</keyword>
<dbReference type="InterPro" id="IPR009567">
    <property type="entry name" value="SARAF"/>
</dbReference>
<dbReference type="Pfam" id="PF06682">
    <property type="entry name" value="SARAF"/>
    <property type="match status" value="1"/>
</dbReference>
<keyword evidence="9" id="KW-0106">Calcium</keyword>
<evidence type="ECO:0000256" key="10">
    <source>
        <dbReference type="ARBA" id="ARBA00022989"/>
    </source>
</evidence>
<feature type="region of interest" description="Disordered" evidence="14">
    <location>
        <begin position="186"/>
        <end position="239"/>
    </location>
</feature>
<name>A0ABR3PA53_9PEZI</name>
<comment type="caution">
    <text evidence="17">The sequence shown here is derived from an EMBL/GenBank/DDBJ whole genome shotgun (WGS) entry which is preliminary data.</text>
</comment>
<keyword evidence="5" id="KW-0109">Calcium transport</keyword>
<keyword evidence="11" id="KW-0406">Ion transport</keyword>
<evidence type="ECO:0000256" key="7">
    <source>
        <dbReference type="ARBA" id="ARBA00022729"/>
    </source>
</evidence>
<dbReference type="EMBL" id="JBFMKM010000012">
    <property type="protein sequence ID" value="KAL1302586.1"/>
    <property type="molecule type" value="Genomic_DNA"/>
</dbReference>
<dbReference type="PANTHER" id="PTHR15929:SF0">
    <property type="entry name" value="STORE-OPERATED CALCIUM ENTRY-ASSOCIATED REGULATORY FACTOR"/>
    <property type="match status" value="1"/>
</dbReference>
<evidence type="ECO:0000256" key="11">
    <source>
        <dbReference type="ARBA" id="ARBA00023065"/>
    </source>
</evidence>
<evidence type="ECO:0000313" key="17">
    <source>
        <dbReference type="EMBL" id="KAL1302586.1"/>
    </source>
</evidence>
<dbReference type="PANTHER" id="PTHR15929">
    <property type="entry name" value="STORE-OPERATED CALCIUM ENTRY-ASSOCIATED REGULATORY FACTOR"/>
    <property type="match status" value="1"/>
</dbReference>
<keyword evidence="4" id="KW-0813">Transport</keyword>
<feature type="region of interest" description="Disordered" evidence="14">
    <location>
        <begin position="256"/>
        <end position="301"/>
    </location>
</feature>
<evidence type="ECO:0000256" key="8">
    <source>
        <dbReference type="ARBA" id="ARBA00022824"/>
    </source>
</evidence>
<feature type="compositionally biased region" description="Gly residues" evidence="14">
    <location>
        <begin position="190"/>
        <end position="202"/>
    </location>
</feature>
<proteinExistence type="inferred from homology"/>
<reference evidence="17 18" key="1">
    <citation type="submission" date="2024-07" db="EMBL/GenBank/DDBJ databases">
        <title>Draft sequence of the Neodothiora populina.</title>
        <authorList>
            <person name="Drown D.D."/>
            <person name="Schuette U.S."/>
            <person name="Buechlein A.B."/>
            <person name="Rusch D.R."/>
            <person name="Winton L.W."/>
            <person name="Adams G.A."/>
        </authorList>
    </citation>
    <scope>NUCLEOTIDE SEQUENCE [LARGE SCALE GENOMIC DNA]</scope>
    <source>
        <strain evidence="17 18">CPC 39397</strain>
    </source>
</reference>
<protein>
    <recommendedName>
        <fullName evidence="3">Store-operated calcium entry-associated regulatory factor</fullName>
    </recommendedName>
    <alternativeName>
        <fullName evidence="13">Transmembrane protein 66</fullName>
    </alternativeName>
</protein>
<evidence type="ECO:0000256" key="14">
    <source>
        <dbReference type="SAM" id="MobiDB-lite"/>
    </source>
</evidence>
<feature type="compositionally biased region" description="Low complexity" evidence="14">
    <location>
        <begin position="265"/>
        <end position="287"/>
    </location>
</feature>
<evidence type="ECO:0000256" key="9">
    <source>
        <dbReference type="ARBA" id="ARBA00022837"/>
    </source>
</evidence>
<sequence length="301" mass="31822">MKIQTLLPQVILLLSCHSIGTFAARKPSNSVLLSNIKSLTLRGGKDTTARRLKPVPQLSCVGGNACDLYDIDVMRCTNSGSDYDADNVQWTCKASLPPEFKLGATDVICEGYDSAEDPYILKGSCGVEYRLVLTETGEEKYGHRDDYSGDGPATRSERIMFGLCLAFIVGVIGYGVWTSCTRGAQRPPAGGRGGAGGGWGWGGDDDNDDPPPPYDPRPPGTKGSQQAPNTQGWRPGFWTGTAAGAAGAYMAANRGFGQRTDPMVGSSRSAQARSNSNGSSSSSPPSSARYESTGFGGSRRR</sequence>
<keyword evidence="7 16" id="KW-0732">Signal</keyword>
<feature type="chain" id="PRO_5047247490" description="Store-operated calcium entry-associated regulatory factor" evidence="16">
    <location>
        <begin position="24"/>
        <end position="301"/>
    </location>
</feature>
<evidence type="ECO:0000256" key="13">
    <source>
        <dbReference type="ARBA" id="ARBA00031116"/>
    </source>
</evidence>
<feature type="signal peptide" evidence="16">
    <location>
        <begin position="1"/>
        <end position="23"/>
    </location>
</feature>
<feature type="compositionally biased region" description="Pro residues" evidence="14">
    <location>
        <begin position="210"/>
        <end position="219"/>
    </location>
</feature>
<evidence type="ECO:0000256" key="5">
    <source>
        <dbReference type="ARBA" id="ARBA00022568"/>
    </source>
</evidence>
<dbReference type="PROSITE" id="PS51257">
    <property type="entry name" value="PROKAR_LIPOPROTEIN"/>
    <property type="match status" value="1"/>
</dbReference>
<evidence type="ECO:0000256" key="6">
    <source>
        <dbReference type="ARBA" id="ARBA00022692"/>
    </source>
</evidence>
<evidence type="ECO:0000256" key="2">
    <source>
        <dbReference type="ARBA" id="ARBA00006833"/>
    </source>
</evidence>